<name>A0A1B7MZV5_9AGAM</name>
<feature type="region of interest" description="Disordered" evidence="1">
    <location>
        <begin position="1"/>
        <end position="20"/>
    </location>
</feature>
<evidence type="ECO:0000256" key="1">
    <source>
        <dbReference type="SAM" id="MobiDB-lite"/>
    </source>
</evidence>
<protein>
    <recommendedName>
        <fullName evidence="4">Hydrophobin</fullName>
    </recommendedName>
</protein>
<accession>A0A1B7MZV5</accession>
<proteinExistence type="predicted"/>
<dbReference type="InParanoid" id="A0A1B7MZV5"/>
<reference evidence="2 3" key="1">
    <citation type="submission" date="2016-06" db="EMBL/GenBank/DDBJ databases">
        <title>Comparative genomics of the ectomycorrhizal sister species Rhizopogon vinicolor and Rhizopogon vesiculosus (Basidiomycota: Boletales) reveals a divergence of the mating type B locus.</title>
        <authorList>
            <consortium name="DOE Joint Genome Institute"/>
            <person name="Mujic A.B."/>
            <person name="Kuo A."/>
            <person name="Tritt A."/>
            <person name="Lipzen A."/>
            <person name="Chen C."/>
            <person name="Johnson J."/>
            <person name="Sharma A."/>
            <person name="Barry K."/>
            <person name="Grigoriev I.V."/>
            <person name="Spatafora J.W."/>
        </authorList>
    </citation>
    <scope>NUCLEOTIDE SEQUENCE [LARGE SCALE GENOMIC DNA]</scope>
    <source>
        <strain evidence="2 3">AM-OR11-026</strain>
    </source>
</reference>
<dbReference type="AlphaFoldDB" id="A0A1B7MZV5"/>
<dbReference type="Proteomes" id="UP000092154">
    <property type="component" value="Unassembled WGS sequence"/>
</dbReference>
<organism evidence="2 3">
    <name type="scientific">Rhizopogon vinicolor AM-OR11-026</name>
    <dbReference type="NCBI Taxonomy" id="1314800"/>
    <lineage>
        <taxon>Eukaryota</taxon>
        <taxon>Fungi</taxon>
        <taxon>Dikarya</taxon>
        <taxon>Basidiomycota</taxon>
        <taxon>Agaricomycotina</taxon>
        <taxon>Agaricomycetes</taxon>
        <taxon>Agaricomycetidae</taxon>
        <taxon>Boletales</taxon>
        <taxon>Suillineae</taxon>
        <taxon>Rhizopogonaceae</taxon>
        <taxon>Rhizopogon</taxon>
    </lineage>
</organism>
<feature type="compositionally biased region" description="Low complexity" evidence="1">
    <location>
        <begin position="7"/>
        <end position="19"/>
    </location>
</feature>
<keyword evidence="3" id="KW-1185">Reference proteome</keyword>
<evidence type="ECO:0000313" key="3">
    <source>
        <dbReference type="Proteomes" id="UP000092154"/>
    </source>
</evidence>
<sequence length="80" mass="8418">MWPLRTSGLPSSSCDSGSKGLDKFAILEPVTKCVDNAFGGYYEESATSTACAIKSAASRQCCMNVPAYVLAMGNLLRAFG</sequence>
<dbReference type="EMBL" id="KV448312">
    <property type="protein sequence ID" value="OAX38112.1"/>
    <property type="molecule type" value="Genomic_DNA"/>
</dbReference>
<evidence type="ECO:0008006" key="4">
    <source>
        <dbReference type="Google" id="ProtNLM"/>
    </source>
</evidence>
<gene>
    <name evidence="2" type="ORF">K503DRAFT_770807</name>
</gene>
<evidence type="ECO:0000313" key="2">
    <source>
        <dbReference type="EMBL" id="OAX38112.1"/>
    </source>
</evidence>